<dbReference type="Proteomes" id="UP000238356">
    <property type="component" value="Unassembled WGS sequence"/>
</dbReference>
<dbReference type="PRINTS" id="PR01438">
    <property type="entry name" value="UNVRSLSTRESS"/>
</dbReference>
<dbReference type="InterPro" id="IPR014729">
    <property type="entry name" value="Rossmann-like_a/b/a_fold"/>
</dbReference>
<dbReference type="InterPro" id="IPR006016">
    <property type="entry name" value="UspA"/>
</dbReference>
<comment type="caution">
    <text evidence="3">The sequence shown here is derived from an EMBL/GenBank/DDBJ whole genome shotgun (WGS) entry which is preliminary data.</text>
</comment>
<name>A0A2S5ZYP1_9NOCA</name>
<sequence length="299" mass="31200">MTEETRGARSPAPIVVATDGSAVSQQAVAWAAADAALHGCPLHVLASVAFQGAYGPVPYVTAEAVEQMQDDGERVADEAVRIARAAVAPDALTIGREVTFDPIIPCLIMRSRTARTLVVGSRGRGAFHRAFLGSVSSAMVHYAHCPVAVVRTSASLDPISARRPVLVGTDGSDNSVPAVAIAFEEAELRGVGVTALRCWNDSTGGELSTGAWEQAREKEFALLTESLAAHRDRHPEVAVHSIAVPEKPARALLAEAEHAQLVVVGSHGRGGFAGMLLGSTSRAVVQSAECPVIVARPRA</sequence>
<dbReference type="SUPFAM" id="SSF52402">
    <property type="entry name" value="Adenine nucleotide alpha hydrolases-like"/>
    <property type="match status" value="2"/>
</dbReference>
<evidence type="ECO:0000259" key="2">
    <source>
        <dbReference type="Pfam" id="PF00582"/>
    </source>
</evidence>
<gene>
    <name evidence="3" type="ORF">C5F51_28830</name>
</gene>
<proteinExistence type="inferred from homology"/>
<feature type="domain" description="UspA" evidence="2">
    <location>
        <begin position="163"/>
        <end position="296"/>
    </location>
</feature>
<dbReference type="InterPro" id="IPR006015">
    <property type="entry name" value="Universal_stress_UspA"/>
</dbReference>
<evidence type="ECO:0000313" key="3">
    <source>
        <dbReference type="EMBL" id="PPJ23439.1"/>
    </source>
</evidence>
<dbReference type="AlphaFoldDB" id="A0A2S5ZYP1"/>
<evidence type="ECO:0000256" key="1">
    <source>
        <dbReference type="ARBA" id="ARBA00008791"/>
    </source>
</evidence>
<reference evidence="3 4" key="1">
    <citation type="submission" date="2018-02" db="EMBL/GenBank/DDBJ databases">
        <title>8 Nocardia nova and 1 Nocardia cyriacigeorgica strain used for evolution to TMP-SMX.</title>
        <authorList>
            <person name="Mehta H."/>
            <person name="Weng J."/>
            <person name="Shamoo Y."/>
        </authorList>
    </citation>
    <scope>NUCLEOTIDE SEQUENCE [LARGE SCALE GENOMIC DNA]</scope>
    <source>
        <strain evidence="3 4">BAA2227</strain>
    </source>
</reference>
<organism evidence="3 4">
    <name type="scientific">Nocardia nova</name>
    <dbReference type="NCBI Taxonomy" id="37330"/>
    <lineage>
        <taxon>Bacteria</taxon>
        <taxon>Bacillati</taxon>
        <taxon>Actinomycetota</taxon>
        <taxon>Actinomycetes</taxon>
        <taxon>Mycobacteriales</taxon>
        <taxon>Nocardiaceae</taxon>
        <taxon>Nocardia</taxon>
    </lineage>
</organism>
<evidence type="ECO:0000313" key="4">
    <source>
        <dbReference type="Proteomes" id="UP000238356"/>
    </source>
</evidence>
<dbReference type="Pfam" id="PF00582">
    <property type="entry name" value="Usp"/>
    <property type="match status" value="2"/>
</dbReference>
<dbReference type="EMBL" id="PSZD01000024">
    <property type="protein sequence ID" value="PPJ23439.1"/>
    <property type="molecule type" value="Genomic_DNA"/>
</dbReference>
<dbReference type="PANTHER" id="PTHR31964:SF113">
    <property type="entry name" value="USPA DOMAIN-CONTAINING PROTEIN"/>
    <property type="match status" value="1"/>
</dbReference>
<dbReference type="PANTHER" id="PTHR31964">
    <property type="entry name" value="ADENINE NUCLEOTIDE ALPHA HYDROLASES-LIKE SUPERFAMILY PROTEIN"/>
    <property type="match status" value="1"/>
</dbReference>
<accession>A0A2S5ZYP1</accession>
<protein>
    <submittedName>
        <fullName evidence="3">Universal stress protein</fullName>
    </submittedName>
</protein>
<dbReference type="RefSeq" id="WP_104364443.1">
    <property type="nucleotide sequence ID" value="NZ_JAUJFK010000014.1"/>
</dbReference>
<dbReference type="Gene3D" id="3.40.50.620">
    <property type="entry name" value="HUPs"/>
    <property type="match status" value="2"/>
</dbReference>
<comment type="similarity">
    <text evidence="1">Belongs to the universal stress protein A family.</text>
</comment>
<keyword evidence="4" id="KW-1185">Reference proteome</keyword>
<feature type="domain" description="UspA" evidence="2">
    <location>
        <begin position="13"/>
        <end position="151"/>
    </location>
</feature>